<dbReference type="InterPro" id="IPR036220">
    <property type="entry name" value="UDP-Glc/GDP-Man_DH_C_sf"/>
</dbReference>
<dbReference type="PIRSF" id="PIRSF000124">
    <property type="entry name" value="UDPglc_GDPman_dh"/>
    <property type="match status" value="1"/>
</dbReference>
<dbReference type="PIRSF" id="PIRSF500134">
    <property type="entry name" value="UDPglc_DH_bac"/>
    <property type="match status" value="1"/>
</dbReference>
<comment type="similarity">
    <text evidence="2 7">Belongs to the UDP-glucose/GDP-mannose dehydrogenase family.</text>
</comment>
<dbReference type="Pfam" id="PF03721">
    <property type="entry name" value="UDPG_MGDP_dh_N"/>
    <property type="match status" value="1"/>
</dbReference>
<proteinExistence type="inferred from homology"/>
<comment type="catalytic activity">
    <reaction evidence="6 7">
        <text>UDP-alpha-D-glucose + 2 NAD(+) + H2O = UDP-alpha-D-glucuronate + 2 NADH + 3 H(+)</text>
        <dbReference type="Rhea" id="RHEA:23596"/>
        <dbReference type="ChEBI" id="CHEBI:15377"/>
        <dbReference type="ChEBI" id="CHEBI:15378"/>
        <dbReference type="ChEBI" id="CHEBI:57540"/>
        <dbReference type="ChEBI" id="CHEBI:57945"/>
        <dbReference type="ChEBI" id="CHEBI:58052"/>
        <dbReference type="ChEBI" id="CHEBI:58885"/>
        <dbReference type="EC" id="1.1.1.22"/>
    </reaction>
</comment>
<gene>
    <name evidence="12" type="primary">aglM</name>
    <name evidence="12" type="ORF">MOGPJHGO_00015</name>
</gene>
<dbReference type="SMART" id="SM00984">
    <property type="entry name" value="UDPG_MGDP_dh_C"/>
    <property type="match status" value="1"/>
</dbReference>
<dbReference type="EC" id="1.1.1.22" evidence="3 7"/>
<organism evidence="12">
    <name type="scientific">Candidatus Methanogaster sp. ANME-2c ERB4</name>
    <dbReference type="NCBI Taxonomy" id="2759911"/>
    <lineage>
        <taxon>Archaea</taxon>
        <taxon>Methanobacteriati</taxon>
        <taxon>Methanobacteriota</taxon>
        <taxon>Stenosarchaea group</taxon>
        <taxon>Methanomicrobia</taxon>
        <taxon>Methanosarcinales</taxon>
        <taxon>ANME-2 cluster</taxon>
        <taxon>Candidatus Methanogasteraceae</taxon>
        <taxon>Candidatus Methanogaster</taxon>
    </lineage>
</organism>
<evidence type="ECO:0000256" key="6">
    <source>
        <dbReference type="ARBA" id="ARBA00047473"/>
    </source>
</evidence>
<dbReference type="GO" id="GO:0000271">
    <property type="term" value="P:polysaccharide biosynthetic process"/>
    <property type="evidence" value="ECO:0007669"/>
    <property type="project" value="InterPro"/>
</dbReference>
<accession>A0A7G9YLM8</accession>
<dbReference type="InterPro" id="IPR028357">
    <property type="entry name" value="UDPglc_DH_bac"/>
</dbReference>
<feature type="binding site" evidence="9">
    <location>
        <begin position="173"/>
        <end position="176"/>
    </location>
    <ligand>
        <name>substrate</name>
    </ligand>
</feature>
<dbReference type="SUPFAM" id="SSF48179">
    <property type="entry name" value="6-phosphogluconate dehydrogenase C-terminal domain-like"/>
    <property type="match status" value="1"/>
</dbReference>
<dbReference type="PROSITE" id="PS51257">
    <property type="entry name" value="PROKAR_LIPOPROTEIN"/>
    <property type="match status" value="1"/>
</dbReference>
<dbReference type="InterPro" id="IPR036291">
    <property type="entry name" value="NAD(P)-bd_dom_sf"/>
</dbReference>
<dbReference type="Gene3D" id="1.20.5.100">
    <property type="entry name" value="Cytochrome c1, transmembrane anchor, C-terminal"/>
    <property type="match status" value="1"/>
</dbReference>
<feature type="binding site" evidence="10">
    <location>
        <position position="102"/>
    </location>
    <ligand>
        <name>NAD(+)</name>
        <dbReference type="ChEBI" id="CHEBI:57540"/>
    </ligand>
</feature>
<dbReference type="GO" id="GO:0006065">
    <property type="term" value="P:UDP-glucuronate biosynthetic process"/>
    <property type="evidence" value="ECO:0007669"/>
    <property type="project" value="UniProtKB-UniPathway"/>
</dbReference>
<dbReference type="PANTHER" id="PTHR43750">
    <property type="entry name" value="UDP-GLUCOSE 6-DEHYDROGENASE TUAD"/>
    <property type="match status" value="1"/>
</dbReference>
<evidence type="ECO:0000256" key="5">
    <source>
        <dbReference type="ARBA" id="ARBA00023027"/>
    </source>
</evidence>
<dbReference type="InterPro" id="IPR014027">
    <property type="entry name" value="UDP-Glc/GDP-Man_DH_C"/>
</dbReference>
<feature type="active site" description="Nucleophile" evidence="8">
    <location>
        <position position="280"/>
    </location>
</feature>
<feature type="binding site" evidence="9">
    <location>
        <position position="224"/>
    </location>
    <ligand>
        <name>substrate</name>
    </ligand>
</feature>
<dbReference type="UniPathway" id="UPA00038">
    <property type="reaction ID" value="UER00491"/>
</dbReference>
<feature type="binding site" evidence="10">
    <location>
        <position position="283"/>
    </location>
    <ligand>
        <name>NAD(+)</name>
        <dbReference type="ChEBI" id="CHEBI:57540"/>
    </ligand>
</feature>
<feature type="binding site" evidence="9">
    <location>
        <begin position="269"/>
        <end position="273"/>
    </location>
    <ligand>
        <name>substrate</name>
    </ligand>
</feature>
<sequence length="442" mass="47995">MLTAGERDSGNRGEVSFMNVAIIGTGYVGTVTGACFAELGHNVVCVDIDSRKVDLINAGIPPIHEPGLAELLKKHAGLGLRATVDYNDAIPGSDLTFICVGTPSDEEGRIDLSIVRCASESIGDALKLADRDSHHVVVVKSTVVPGTTEDVVAPLIHARGDRENVGIAMNPEFLREGKAVYDFMNPDKIVIGGDPRYAGMVARLYEKIPCKATLTDIRTAEMIKYANNSFLATKISFANEIGNICKKLGIDVYEVMSAIGKDFRISEQFLNAGAGFGGSCFPKDVKALIGRAEELGYDPLILRAVIRVNEEQPMRMIELLAKRIGDLRGRRISVLGLAFKNDTDDIREARSTPVIRKLLGMGASVAAYDPLAAENMRVVFPDVEYCQSAADALSGADGCLIMTEWDEFRSLDREFDAMNEIVVIDGRRAVSLDRGVYEGICW</sequence>
<keyword evidence="5 7" id="KW-0520">NAD</keyword>
<comment type="pathway">
    <text evidence="1">Nucleotide-sugar biosynthesis; UDP-alpha-D-glucuronate biosynthesis; UDP-alpha-D-glucuronate from UDP-alpha-D-glucose: step 1/1.</text>
</comment>
<feature type="binding site" evidence="9">
    <location>
        <position position="340"/>
    </location>
    <ligand>
        <name>substrate</name>
    </ligand>
</feature>
<dbReference type="InterPro" id="IPR001732">
    <property type="entry name" value="UDP-Glc/GDP-Man_DH_N"/>
</dbReference>
<evidence type="ECO:0000256" key="4">
    <source>
        <dbReference type="ARBA" id="ARBA00023002"/>
    </source>
</evidence>
<dbReference type="GO" id="GO:0051287">
    <property type="term" value="F:NAD binding"/>
    <property type="evidence" value="ECO:0007669"/>
    <property type="project" value="InterPro"/>
</dbReference>
<dbReference type="InterPro" id="IPR008927">
    <property type="entry name" value="6-PGluconate_DH-like_C_sf"/>
</dbReference>
<protein>
    <recommendedName>
        <fullName evidence="3 7">UDP-glucose 6-dehydrogenase</fullName>
        <ecNumber evidence="3 7">1.1.1.22</ecNumber>
    </recommendedName>
</protein>
<dbReference type="GO" id="GO:0003979">
    <property type="term" value="F:UDP-glucose 6-dehydrogenase activity"/>
    <property type="evidence" value="ECO:0007669"/>
    <property type="project" value="UniProtKB-EC"/>
</dbReference>
<dbReference type="SUPFAM" id="SSF52413">
    <property type="entry name" value="UDP-glucose/GDP-mannose dehydrogenase C-terminal domain"/>
    <property type="match status" value="1"/>
</dbReference>
<feature type="binding site" evidence="10">
    <location>
        <position position="47"/>
    </location>
    <ligand>
        <name>NAD(+)</name>
        <dbReference type="ChEBI" id="CHEBI:57540"/>
    </ligand>
</feature>
<evidence type="ECO:0000256" key="9">
    <source>
        <dbReference type="PIRSR" id="PIRSR500134-2"/>
    </source>
</evidence>
<evidence type="ECO:0000256" key="10">
    <source>
        <dbReference type="PIRSR" id="PIRSR500134-3"/>
    </source>
</evidence>
<dbReference type="Pfam" id="PF03720">
    <property type="entry name" value="UDPG_MGDP_dh_C"/>
    <property type="match status" value="1"/>
</dbReference>
<evidence type="ECO:0000256" key="7">
    <source>
        <dbReference type="PIRNR" id="PIRNR000124"/>
    </source>
</evidence>
<feature type="domain" description="UDP-glucose/GDP-mannose dehydrogenase C-terminal" evidence="11">
    <location>
        <begin position="333"/>
        <end position="432"/>
    </location>
</feature>
<evidence type="ECO:0000313" key="12">
    <source>
        <dbReference type="EMBL" id="QNO48912.1"/>
    </source>
</evidence>
<dbReference type="Pfam" id="PF00984">
    <property type="entry name" value="UDPG_MGDP_dh"/>
    <property type="match status" value="1"/>
</dbReference>
<feature type="binding site" evidence="10">
    <location>
        <position position="52"/>
    </location>
    <ligand>
        <name>NAD(+)</name>
        <dbReference type="ChEBI" id="CHEBI:57540"/>
    </ligand>
</feature>
<dbReference type="EMBL" id="MT631366">
    <property type="protein sequence ID" value="QNO48912.1"/>
    <property type="molecule type" value="Genomic_DNA"/>
</dbReference>
<feature type="binding site" evidence="9">
    <location>
        <position position="277"/>
    </location>
    <ligand>
        <name>substrate</name>
    </ligand>
</feature>
<name>A0A7G9YLM8_9EURY</name>
<evidence type="ECO:0000256" key="2">
    <source>
        <dbReference type="ARBA" id="ARBA00006601"/>
    </source>
</evidence>
<evidence type="ECO:0000259" key="11">
    <source>
        <dbReference type="SMART" id="SM00984"/>
    </source>
</evidence>
<dbReference type="InterPro" id="IPR014026">
    <property type="entry name" value="UDP-Glc/GDP-Man_DH_dimer"/>
</dbReference>
<feature type="binding site" evidence="10">
    <location>
        <position position="347"/>
    </location>
    <ligand>
        <name>NAD(+)</name>
        <dbReference type="ChEBI" id="CHEBI:57540"/>
    </ligand>
</feature>
<dbReference type="InterPro" id="IPR017476">
    <property type="entry name" value="UDP-Glc/GDP-Man"/>
</dbReference>
<reference evidence="12" key="1">
    <citation type="submission" date="2020-06" db="EMBL/GenBank/DDBJ databases">
        <title>Unique genomic features of the anaerobic methanotrophic archaea.</title>
        <authorList>
            <person name="Chadwick G.L."/>
            <person name="Skennerton C.T."/>
            <person name="Laso-Perez R."/>
            <person name="Leu A.O."/>
            <person name="Speth D.R."/>
            <person name="Yu H."/>
            <person name="Morgan-Lang C."/>
            <person name="Hatzenpichler R."/>
            <person name="Goudeau D."/>
            <person name="Malmstrom R."/>
            <person name="Brazelton W.J."/>
            <person name="Woyke T."/>
            <person name="Hallam S.J."/>
            <person name="Tyson G.W."/>
            <person name="Wegener G."/>
            <person name="Boetius A."/>
            <person name="Orphan V."/>
        </authorList>
    </citation>
    <scope>NUCLEOTIDE SEQUENCE</scope>
</reference>
<feature type="binding site" evidence="10">
    <location>
        <position position="142"/>
    </location>
    <ligand>
        <name>NAD(+)</name>
        <dbReference type="ChEBI" id="CHEBI:57540"/>
    </ligand>
</feature>
<dbReference type="SUPFAM" id="SSF51735">
    <property type="entry name" value="NAD(P)-binding Rossmann-fold domains"/>
    <property type="match status" value="1"/>
</dbReference>
<dbReference type="NCBIfam" id="TIGR03026">
    <property type="entry name" value="NDP-sugDHase"/>
    <property type="match status" value="1"/>
</dbReference>
<dbReference type="Gene3D" id="3.40.50.720">
    <property type="entry name" value="NAD(P)-binding Rossmann-like Domain"/>
    <property type="match status" value="2"/>
</dbReference>
<evidence type="ECO:0000256" key="8">
    <source>
        <dbReference type="PIRSR" id="PIRSR500134-1"/>
    </source>
</evidence>
<evidence type="ECO:0000256" key="3">
    <source>
        <dbReference type="ARBA" id="ARBA00012954"/>
    </source>
</evidence>
<feature type="binding site" evidence="10">
    <location>
        <position position="176"/>
    </location>
    <ligand>
        <name>NAD(+)</name>
        <dbReference type="ChEBI" id="CHEBI:57540"/>
    </ligand>
</feature>
<dbReference type="PANTHER" id="PTHR43750:SF3">
    <property type="entry name" value="UDP-GLUCOSE 6-DEHYDROGENASE TUAD"/>
    <property type="match status" value="1"/>
</dbReference>
<evidence type="ECO:0000256" key="1">
    <source>
        <dbReference type="ARBA" id="ARBA00004701"/>
    </source>
</evidence>
<dbReference type="AlphaFoldDB" id="A0A7G9YLM8"/>
<keyword evidence="4 7" id="KW-0560">Oxidoreductase</keyword>